<organism evidence="2 3">
    <name type="scientific">Sorghum bicolor</name>
    <name type="common">Sorghum</name>
    <name type="synonym">Sorghum vulgare</name>
    <dbReference type="NCBI Taxonomy" id="4558"/>
    <lineage>
        <taxon>Eukaryota</taxon>
        <taxon>Viridiplantae</taxon>
        <taxon>Streptophyta</taxon>
        <taxon>Embryophyta</taxon>
        <taxon>Tracheophyta</taxon>
        <taxon>Spermatophyta</taxon>
        <taxon>Magnoliopsida</taxon>
        <taxon>Liliopsida</taxon>
        <taxon>Poales</taxon>
        <taxon>Poaceae</taxon>
        <taxon>PACMAD clade</taxon>
        <taxon>Panicoideae</taxon>
        <taxon>Andropogonodae</taxon>
        <taxon>Andropogoneae</taxon>
        <taxon>Sorghinae</taxon>
        <taxon>Sorghum</taxon>
    </lineage>
</organism>
<dbReference type="Proteomes" id="UP000000768">
    <property type="component" value="Chromosome 8"/>
</dbReference>
<dbReference type="InParanoid" id="A0A1B6PBC5"/>
<evidence type="ECO:0000313" key="2">
    <source>
        <dbReference type="EMBL" id="KXG22897.1"/>
    </source>
</evidence>
<accession>A0A1B6PBC5</accession>
<proteinExistence type="predicted"/>
<evidence type="ECO:0000313" key="3">
    <source>
        <dbReference type="Proteomes" id="UP000000768"/>
    </source>
</evidence>
<dbReference type="eggNOG" id="ENOG502R6QU">
    <property type="taxonomic scope" value="Eukaryota"/>
</dbReference>
<evidence type="ECO:0000256" key="1">
    <source>
        <dbReference type="SAM" id="MobiDB-lite"/>
    </source>
</evidence>
<gene>
    <name evidence="2" type="ORF">SORBI_3008G023500</name>
</gene>
<dbReference type="AlphaFoldDB" id="A0A1B6PBC5"/>
<reference evidence="2 3" key="1">
    <citation type="journal article" date="2009" name="Nature">
        <title>The Sorghum bicolor genome and the diversification of grasses.</title>
        <authorList>
            <person name="Paterson A.H."/>
            <person name="Bowers J.E."/>
            <person name="Bruggmann R."/>
            <person name="Dubchak I."/>
            <person name="Grimwood J."/>
            <person name="Gundlach H."/>
            <person name="Haberer G."/>
            <person name="Hellsten U."/>
            <person name="Mitros T."/>
            <person name="Poliakov A."/>
            <person name="Schmutz J."/>
            <person name="Spannagl M."/>
            <person name="Tang H."/>
            <person name="Wang X."/>
            <person name="Wicker T."/>
            <person name="Bharti A.K."/>
            <person name="Chapman J."/>
            <person name="Feltus F.A."/>
            <person name="Gowik U."/>
            <person name="Grigoriev I.V."/>
            <person name="Lyons E."/>
            <person name="Maher C.A."/>
            <person name="Martis M."/>
            <person name="Narechania A."/>
            <person name="Otillar R.P."/>
            <person name="Penning B.W."/>
            <person name="Salamov A.A."/>
            <person name="Wang Y."/>
            <person name="Zhang L."/>
            <person name="Carpita N.C."/>
            <person name="Freeling M."/>
            <person name="Gingle A.R."/>
            <person name="Hash C.T."/>
            <person name="Keller B."/>
            <person name="Klein P."/>
            <person name="Kresovich S."/>
            <person name="McCann M.C."/>
            <person name="Ming R."/>
            <person name="Peterson D.G."/>
            <person name="Mehboob-ur-Rahman"/>
            <person name="Ware D."/>
            <person name="Westhoff P."/>
            <person name="Mayer K.F."/>
            <person name="Messing J."/>
            <person name="Rokhsar D.S."/>
        </authorList>
    </citation>
    <scope>NUCLEOTIDE SEQUENCE [LARGE SCALE GENOMIC DNA]</scope>
    <source>
        <strain evidence="3">cv. BTx623</strain>
    </source>
</reference>
<dbReference type="EMBL" id="CM000767">
    <property type="protein sequence ID" value="KXG22897.1"/>
    <property type="molecule type" value="Genomic_DNA"/>
</dbReference>
<sequence length="185" mass="21238">MGAGDRHRDLKRKPATAASVRGRILPRKKKEKEKEATTASPSQQGFGILKKRKEAMAAQDLFDLEYVPGGLDTWKDRWSEMKAKMEAAPAKKRKRVVKQRFSKALIDHLVVCPFRSADDDLTPAQLAKRSHRYRQLHALSTFVDCKMRDYEQALIDQYNALGYAEDEREVTDNEEEEDVTVETKN</sequence>
<feature type="region of interest" description="Disordered" evidence="1">
    <location>
        <begin position="1"/>
        <end position="47"/>
    </location>
</feature>
<dbReference type="Gramene" id="KXG22897">
    <property type="protein sequence ID" value="KXG22897"/>
    <property type="gene ID" value="SORBI_3008G023500"/>
</dbReference>
<keyword evidence="3" id="KW-1185">Reference proteome</keyword>
<name>A0A1B6PBC5_SORBI</name>
<protein>
    <submittedName>
        <fullName evidence="2">Uncharacterized protein</fullName>
    </submittedName>
</protein>
<reference evidence="3" key="2">
    <citation type="journal article" date="2018" name="Plant J.">
        <title>The Sorghum bicolor reference genome: improved assembly, gene annotations, a transcriptome atlas, and signatures of genome organization.</title>
        <authorList>
            <person name="McCormick R.F."/>
            <person name="Truong S.K."/>
            <person name="Sreedasyam A."/>
            <person name="Jenkins J."/>
            <person name="Shu S."/>
            <person name="Sims D."/>
            <person name="Kennedy M."/>
            <person name="Amirebrahimi M."/>
            <person name="Weers B.D."/>
            <person name="McKinley B."/>
            <person name="Mattison A."/>
            <person name="Morishige D.T."/>
            <person name="Grimwood J."/>
            <person name="Schmutz J."/>
            <person name="Mullet J.E."/>
        </authorList>
    </citation>
    <scope>NUCLEOTIDE SEQUENCE [LARGE SCALE GENOMIC DNA]</scope>
    <source>
        <strain evidence="3">cv. BTx623</strain>
    </source>
</reference>
<dbReference type="STRING" id="4558.A0A1B6PBC5"/>
<feature type="region of interest" description="Disordered" evidence="1">
    <location>
        <begin position="166"/>
        <end position="185"/>
    </location>
</feature>
<dbReference type="FunCoup" id="A0A1B6PBC5">
    <property type="interactions" value="2"/>
</dbReference>